<dbReference type="EMBL" id="JBEQNB010000010">
    <property type="protein sequence ID" value="MES0836055.1"/>
    <property type="molecule type" value="Genomic_DNA"/>
</dbReference>
<evidence type="ECO:0000256" key="2">
    <source>
        <dbReference type="ARBA" id="ARBA00023015"/>
    </source>
</evidence>
<keyword evidence="8" id="KW-1185">Reference proteome</keyword>
<comment type="caution">
    <text evidence="7">The sequence shown here is derived from an EMBL/GenBank/DDBJ whole genome shotgun (WGS) entry which is preliminary data.</text>
</comment>
<evidence type="ECO:0000313" key="7">
    <source>
        <dbReference type="EMBL" id="MES0836055.1"/>
    </source>
</evidence>
<name>A0ABV1ZZM4_9ACTN</name>
<gene>
    <name evidence="7" type="ORF">ABUK86_19920</name>
</gene>
<dbReference type="PROSITE" id="PS50977">
    <property type="entry name" value="HTH_TETR_2"/>
    <property type="match status" value="1"/>
</dbReference>
<feature type="domain" description="HTH tetR-type" evidence="6">
    <location>
        <begin position="8"/>
        <end position="68"/>
    </location>
</feature>
<keyword evidence="3 5" id="KW-0238">DNA-binding</keyword>
<dbReference type="InterPro" id="IPR036271">
    <property type="entry name" value="Tet_transcr_reg_TetR-rel_C_sf"/>
</dbReference>
<evidence type="ECO:0000259" key="6">
    <source>
        <dbReference type="PROSITE" id="PS50977"/>
    </source>
</evidence>
<evidence type="ECO:0000256" key="5">
    <source>
        <dbReference type="PROSITE-ProRule" id="PRU00335"/>
    </source>
</evidence>
<dbReference type="InterPro" id="IPR050109">
    <property type="entry name" value="HTH-type_TetR-like_transc_reg"/>
</dbReference>
<evidence type="ECO:0000256" key="4">
    <source>
        <dbReference type="ARBA" id="ARBA00023163"/>
    </source>
</evidence>
<dbReference type="SUPFAM" id="SSF46689">
    <property type="entry name" value="Homeodomain-like"/>
    <property type="match status" value="1"/>
</dbReference>
<evidence type="ECO:0000313" key="8">
    <source>
        <dbReference type="Proteomes" id="UP001432401"/>
    </source>
</evidence>
<dbReference type="Proteomes" id="UP001432401">
    <property type="component" value="Unassembled WGS sequence"/>
</dbReference>
<dbReference type="RefSeq" id="WP_352984959.1">
    <property type="nucleotide sequence ID" value="NZ_JBEQNA010000010.1"/>
</dbReference>
<dbReference type="Gene3D" id="1.10.357.10">
    <property type="entry name" value="Tetracycline Repressor, domain 2"/>
    <property type="match status" value="1"/>
</dbReference>
<proteinExistence type="predicted"/>
<protein>
    <submittedName>
        <fullName evidence="7">TetR family transcriptional regulator C-terminal domain-containing protein</fullName>
    </submittedName>
</protein>
<evidence type="ECO:0000256" key="1">
    <source>
        <dbReference type="ARBA" id="ARBA00022491"/>
    </source>
</evidence>
<keyword evidence="2" id="KW-0805">Transcription regulation</keyword>
<keyword evidence="4" id="KW-0804">Transcription</keyword>
<feature type="DNA-binding region" description="H-T-H motif" evidence="5">
    <location>
        <begin position="31"/>
        <end position="50"/>
    </location>
</feature>
<dbReference type="Pfam" id="PF13977">
    <property type="entry name" value="TetR_C_6"/>
    <property type="match status" value="1"/>
</dbReference>
<dbReference type="InterPro" id="IPR001647">
    <property type="entry name" value="HTH_TetR"/>
</dbReference>
<accession>A0ABV1ZZM4</accession>
<dbReference type="SUPFAM" id="SSF48498">
    <property type="entry name" value="Tetracyclin repressor-like, C-terminal domain"/>
    <property type="match status" value="1"/>
</dbReference>
<keyword evidence="1" id="KW-0678">Repressor</keyword>
<dbReference type="PANTHER" id="PTHR30055:SF234">
    <property type="entry name" value="HTH-TYPE TRANSCRIPTIONAL REGULATOR BETI"/>
    <property type="match status" value="1"/>
</dbReference>
<dbReference type="Pfam" id="PF00440">
    <property type="entry name" value="TetR_N"/>
    <property type="match status" value="1"/>
</dbReference>
<sequence length="202" mass="22154">MPRQVDHDLRRHQIAQAVWRLATRGGLEHVTLRQVAAEAEVSARLLQYYFGTRDRLLLGALEILNDDAEQRAGQRLAELGEAPGMRALVRGVLWELLPLDEERRTRHLVYAAYFIPFVTDPALASAARDAPRALEGLVSGLLDQGRQSGEVPPEVDTEAESAFLVAGAIGLQTSVLLGQHSPEQAVELIEHRLDGVFAPSLG</sequence>
<evidence type="ECO:0000256" key="3">
    <source>
        <dbReference type="ARBA" id="ARBA00023125"/>
    </source>
</evidence>
<dbReference type="InterPro" id="IPR009057">
    <property type="entry name" value="Homeodomain-like_sf"/>
</dbReference>
<organism evidence="7 8">
    <name type="scientific">Nocardiopsis tropica</name>
    <dbReference type="NCBI Taxonomy" id="109330"/>
    <lineage>
        <taxon>Bacteria</taxon>
        <taxon>Bacillati</taxon>
        <taxon>Actinomycetota</taxon>
        <taxon>Actinomycetes</taxon>
        <taxon>Streptosporangiales</taxon>
        <taxon>Nocardiopsidaceae</taxon>
        <taxon>Nocardiopsis</taxon>
    </lineage>
</organism>
<dbReference type="PANTHER" id="PTHR30055">
    <property type="entry name" value="HTH-TYPE TRANSCRIPTIONAL REGULATOR RUTR"/>
    <property type="match status" value="1"/>
</dbReference>
<reference evidence="7 8" key="1">
    <citation type="submission" date="2024-06" db="EMBL/GenBank/DDBJ databases">
        <authorList>
            <person name="Bataeva Y.V."/>
            <person name="Grigorian L.N."/>
            <person name="Solomentsev V.I."/>
        </authorList>
    </citation>
    <scope>NUCLEOTIDE SEQUENCE [LARGE SCALE GENOMIC DNA]</scope>
    <source>
        <strain evidence="8">SCPM-O-B-12605 (RCAM04882)</strain>
    </source>
</reference>
<dbReference type="InterPro" id="IPR039538">
    <property type="entry name" value="BetI_C"/>
</dbReference>